<proteinExistence type="predicted"/>
<keyword evidence="3" id="KW-1185">Reference proteome</keyword>
<feature type="domain" description="HTH cro/C1-type" evidence="1">
    <location>
        <begin position="9"/>
        <end position="62"/>
    </location>
</feature>
<gene>
    <name evidence="2" type="ORF">GCM10010123_22620</name>
</gene>
<comment type="caution">
    <text evidence="2">The sequence shown here is derived from an EMBL/GenBank/DDBJ whole genome shotgun (WGS) entry which is preliminary data.</text>
</comment>
<name>A0A8J3B333_9ACTN</name>
<dbReference type="AlphaFoldDB" id="A0A8J3B333"/>
<evidence type="ECO:0000259" key="1">
    <source>
        <dbReference type="PROSITE" id="PS50943"/>
    </source>
</evidence>
<dbReference type="Gene3D" id="1.10.260.40">
    <property type="entry name" value="lambda repressor-like DNA-binding domains"/>
    <property type="match status" value="1"/>
</dbReference>
<dbReference type="SUPFAM" id="SSF47413">
    <property type="entry name" value="lambda repressor-like DNA-binding domains"/>
    <property type="match status" value="1"/>
</dbReference>
<evidence type="ECO:0000313" key="3">
    <source>
        <dbReference type="Proteomes" id="UP000649739"/>
    </source>
</evidence>
<dbReference type="Proteomes" id="UP000649739">
    <property type="component" value="Unassembled WGS sequence"/>
</dbReference>
<dbReference type="PROSITE" id="PS50943">
    <property type="entry name" value="HTH_CROC1"/>
    <property type="match status" value="1"/>
</dbReference>
<dbReference type="Pfam" id="PF13560">
    <property type="entry name" value="HTH_31"/>
    <property type="match status" value="1"/>
</dbReference>
<dbReference type="SMART" id="SM00530">
    <property type="entry name" value="HTH_XRE"/>
    <property type="match status" value="1"/>
</dbReference>
<evidence type="ECO:0000313" key="2">
    <source>
        <dbReference type="EMBL" id="GGJ92274.1"/>
    </source>
</evidence>
<dbReference type="InterPro" id="IPR010982">
    <property type="entry name" value="Lambda_DNA-bd_dom_sf"/>
</dbReference>
<dbReference type="CDD" id="cd00093">
    <property type="entry name" value="HTH_XRE"/>
    <property type="match status" value="1"/>
</dbReference>
<dbReference type="EMBL" id="BMQB01000004">
    <property type="protein sequence ID" value="GGJ92274.1"/>
    <property type="molecule type" value="Genomic_DNA"/>
</dbReference>
<dbReference type="InterPro" id="IPR001387">
    <property type="entry name" value="Cro/C1-type_HTH"/>
</dbReference>
<protein>
    <recommendedName>
        <fullName evidence="1">HTH cro/C1-type domain-containing protein</fullName>
    </recommendedName>
</protein>
<reference evidence="2" key="2">
    <citation type="submission" date="2020-09" db="EMBL/GenBank/DDBJ databases">
        <authorList>
            <person name="Sun Q."/>
            <person name="Ohkuma M."/>
        </authorList>
    </citation>
    <scope>NUCLEOTIDE SEQUENCE</scope>
    <source>
        <strain evidence="2">JCM 3090</strain>
    </source>
</reference>
<accession>A0A8J3B333</accession>
<dbReference type="RefSeq" id="WP_229783588.1">
    <property type="nucleotide sequence ID" value="NZ_BMQB01000004.1"/>
</dbReference>
<organism evidence="2 3">
    <name type="scientific">Pilimelia anulata</name>
    <dbReference type="NCBI Taxonomy" id="53371"/>
    <lineage>
        <taxon>Bacteria</taxon>
        <taxon>Bacillati</taxon>
        <taxon>Actinomycetota</taxon>
        <taxon>Actinomycetes</taxon>
        <taxon>Micromonosporales</taxon>
        <taxon>Micromonosporaceae</taxon>
        <taxon>Pilimelia</taxon>
    </lineage>
</organism>
<reference evidence="2" key="1">
    <citation type="journal article" date="2014" name="Int. J. Syst. Evol. Microbiol.">
        <title>Complete genome sequence of Corynebacterium casei LMG S-19264T (=DSM 44701T), isolated from a smear-ripened cheese.</title>
        <authorList>
            <consortium name="US DOE Joint Genome Institute (JGI-PGF)"/>
            <person name="Walter F."/>
            <person name="Albersmeier A."/>
            <person name="Kalinowski J."/>
            <person name="Ruckert C."/>
        </authorList>
    </citation>
    <scope>NUCLEOTIDE SEQUENCE</scope>
    <source>
        <strain evidence="2">JCM 3090</strain>
    </source>
</reference>
<dbReference type="GO" id="GO:0003677">
    <property type="term" value="F:DNA binding"/>
    <property type="evidence" value="ECO:0007669"/>
    <property type="project" value="InterPro"/>
</dbReference>
<sequence length="364" mass="39048">MSAVQGSRLREARQAAGVTLTAMAAATCYSKGYLSNIELGRRPVPPEVLLAYERELADMDRRSVLTGLAATALAPAAVGELLHRGFTAALGKRPDTERWLDRTATYGTRYMQLGAAEMQTALAGDLVVLQQQLEQPQLWAVAARLMTVYGKTLPSNTGGAGAIRWYRIASVLADRSGDDATRVWVRGRTALALAYEGASLSVARDLADAALAIDDRATLGRLNALVASAHIAGWRGDGAAARRLLDDARRVFDVAGSAEQISDFAVPAWRFSTFASMLLSRLGDPTAEREQGAADAQRPATLPRFATHIELHRALMLARAGDRAGGRAYARTALDRLPVEKRSLSLRLMAAEIDRVAGAAPRTN</sequence>